<dbReference type="GO" id="GO:0005615">
    <property type="term" value="C:extracellular space"/>
    <property type="evidence" value="ECO:0007669"/>
    <property type="project" value="TreeGrafter"/>
</dbReference>
<keyword evidence="9" id="KW-0812">Transmembrane</keyword>
<evidence type="ECO:0000256" key="7">
    <source>
        <dbReference type="ARBA" id="ARBA00023049"/>
    </source>
</evidence>
<keyword evidence="11" id="KW-0121">Carboxypeptidase</keyword>
<comment type="caution">
    <text evidence="8">Lacks conserved residue(s) required for the propagation of feature annotation.</text>
</comment>
<evidence type="ECO:0000313" key="11">
    <source>
        <dbReference type="EMBL" id="KKQ16403.1"/>
    </source>
</evidence>
<comment type="similarity">
    <text evidence="2 8">Belongs to the peptidase M14 family.</text>
</comment>
<evidence type="ECO:0000256" key="9">
    <source>
        <dbReference type="SAM" id="Phobius"/>
    </source>
</evidence>
<feature type="transmembrane region" description="Helical" evidence="9">
    <location>
        <begin position="12"/>
        <end position="32"/>
    </location>
</feature>
<dbReference type="GO" id="GO:0008270">
    <property type="term" value="F:zinc ion binding"/>
    <property type="evidence" value="ECO:0007669"/>
    <property type="project" value="InterPro"/>
</dbReference>
<evidence type="ECO:0000256" key="1">
    <source>
        <dbReference type="ARBA" id="ARBA00001947"/>
    </source>
</evidence>
<dbReference type="GO" id="GO:0004181">
    <property type="term" value="F:metallocarboxypeptidase activity"/>
    <property type="evidence" value="ECO:0007669"/>
    <property type="project" value="InterPro"/>
</dbReference>
<organism evidence="11 12">
    <name type="scientific">candidate division WS6 bacterium GW2011_GWF1_36_8</name>
    <dbReference type="NCBI Taxonomy" id="1619098"/>
    <lineage>
        <taxon>Bacteria</taxon>
        <taxon>Candidatus Dojkabacteria</taxon>
    </lineage>
</organism>
<evidence type="ECO:0000259" key="10">
    <source>
        <dbReference type="PROSITE" id="PS52035"/>
    </source>
</evidence>
<evidence type="ECO:0000313" key="12">
    <source>
        <dbReference type="Proteomes" id="UP000033886"/>
    </source>
</evidence>
<evidence type="ECO:0000256" key="8">
    <source>
        <dbReference type="PROSITE-ProRule" id="PRU01379"/>
    </source>
</evidence>
<dbReference type="InterPro" id="IPR000834">
    <property type="entry name" value="Peptidase_M14"/>
</dbReference>
<keyword evidence="4" id="KW-0732">Signal</keyword>
<dbReference type="Pfam" id="PF00246">
    <property type="entry name" value="Peptidase_M14"/>
    <property type="match status" value="1"/>
</dbReference>
<keyword evidence="6" id="KW-0862">Zinc</keyword>
<evidence type="ECO:0000256" key="3">
    <source>
        <dbReference type="ARBA" id="ARBA00022670"/>
    </source>
</evidence>
<dbReference type="PROSITE" id="PS52035">
    <property type="entry name" value="PEPTIDASE_M14"/>
    <property type="match status" value="1"/>
</dbReference>
<reference evidence="11 12" key="1">
    <citation type="journal article" date="2015" name="Nature">
        <title>rRNA introns, odd ribosomes, and small enigmatic genomes across a large radiation of phyla.</title>
        <authorList>
            <person name="Brown C.T."/>
            <person name="Hug L.A."/>
            <person name="Thomas B.C."/>
            <person name="Sharon I."/>
            <person name="Castelle C.J."/>
            <person name="Singh A."/>
            <person name="Wilkins M.J."/>
            <person name="Williams K.H."/>
            <person name="Banfield J.F."/>
        </authorList>
    </citation>
    <scope>NUCLEOTIDE SEQUENCE [LARGE SCALE GENOMIC DNA]</scope>
</reference>
<dbReference type="EMBL" id="LBSK01000026">
    <property type="protein sequence ID" value="KKQ16403.1"/>
    <property type="molecule type" value="Genomic_DNA"/>
</dbReference>
<comment type="caution">
    <text evidence="11">The sequence shown here is derived from an EMBL/GenBank/DDBJ whole genome shotgun (WGS) entry which is preliminary data.</text>
</comment>
<dbReference type="PANTHER" id="PTHR11705">
    <property type="entry name" value="PROTEASE FAMILY M14 CARBOXYPEPTIDASE A,B"/>
    <property type="match status" value="1"/>
</dbReference>
<sequence>MEPTNNSPKSHTLLYIFLPVVILISPILYLLLLTQFSITNYPTSIKPTQEFCVEGYFLFPNAYTIKSSFPVEIETKDKITLFNKYDVFAKVICFKPTTLLPESKQYTLNLSYLNFPNPTVFQKDLTITTQEYPDIMDVRFTEEINNNQILEFSIDYSGNHLNYFINLEDYEAPCNQESSTILCDISSLSLIQGYDYDLKLVSKYNGVLIKELKIIPVQIRTAVQIEKSSIKNKSVLQDKNIYEIDITLNKEILNTYNISIRDDSDGEVKLESSVVGNLLAIYPKEEFKQNTTYYLKLNDLTGLDGSTLANEYVLEFSIDDGPKISWTNISNSFSTSGNIVLAFNQDIKNPQNIKNYVKIDSSTNYSYSIYKNQVTINPSSSLGFCKKYTVSLAKGLVSNTGLIASSGATYSLKTTCKRTVSIGTSVQGRSIYAYYLGSGSKKIVFFGSMHGSEANTKTLLNKWVTELENNTDRIPSDKTIIVIPTLNPDGIANLSRFNAHGVDLNRNFDTPSWVTGTYLKTDFYPTGGGSAPFSEPESKDIRDLLYRESPYLTLSYHSAAGYVIPTNSSSAVSKANSYSQLSGYTYVNPGAEGSFSYDITGTFEEWAEGRGYNALVVELSSAYYDQFLQNSRAMWKMVEQ</sequence>
<keyword evidence="3" id="KW-0645">Protease</keyword>
<dbReference type="Gene3D" id="3.40.630.10">
    <property type="entry name" value="Zn peptidases"/>
    <property type="match status" value="1"/>
</dbReference>
<dbReference type="GO" id="GO:0006508">
    <property type="term" value="P:proteolysis"/>
    <property type="evidence" value="ECO:0007669"/>
    <property type="project" value="UniProtKB-KW"/>
</dbReference>
<proteinExistence type="inferred from homology"/>
<gene>
    <name evidence="11" type="ORF">US29_C0026G0002</name>
</gene>
<dbReference type="PRINTS" id="PR00765">
    <property type="entry name" value="CRBOXYPTASEA"/>
</dbReference>
<keyword evidence="9" id="KW-1133">Transmembrane helix</keyword>
<protein>
    <submittedName>
        <fullName evidence="11">Peptidase M14 carboxypeptidase A</fullName>
    </submittedName>
</protein>
<keyword evidence="9" id="KW-0472">Membrane</keyword>
<name>A0A0G0FB05_9BACT</name>
<keyword evidence="5" id="KW-0378">Hydrolase</keyword>
<evidence type="ECO:0000256" key="6">
    <source>
        <dbReference type="ARBA" id="ARBA00022833"/>
    </source>
</evidence>
<comment type="cofactor">
    <cofactor evidence="1">
        <name>Zn(2+)</name>
        <dbReference type="ChEBI" id="CHEBI:29105"/>
    </cofactor>
</comment>
<dbReference type="AlphaFoldDB" id="A0A0G0FB05"/>
<dbReference type="PANTHER" id="PTHR11705:SF143">
    <property type="entry name" value="SLL0236 PROTEIN"/>
    <property type="match status" value="1"/>
</dbReference>
<feature type="domain" description="Peptidase M14" evidence="10">
    <location>
        <begin position="388"/>
        <end position="640"/>
    </location>
</feature>
<evidence type="ECO:0000256" key="2">
    <source>
        <dbReference type="ARBA" id="ARBA00005988"/>
    </source>
</evidence>
<accession>A0A0G0FB05</accession>
<dbReference type="SMART" id="SM00631">
    <property type="entry name" value="Zn_pept"/>
    <property type="match status" value="1"/>
</dbReference>
<evidence type="ECO:0000256" key="5">
    <source>
        <dbReference type="ARBA" id="ARBA00022801"/>
    </source>
</evidence>
<evidence type="ECO:0000256" key="4">
    <source>
        <dbReference type="ARBA" id="ARBA00022729"/>
    </source>
</evidence>
<dbReference type="Pfam" id="PF13205">
    <property type="entry name" value="Big_5"/>
    <property type="match status" value="1"/>
</dbReference>
<dbReference type="InterPro" id="IPR032812">
    <property type="entry name" value="SbsA_Ig"/>
</dbReference>
<keyword evidence="7" id="KW-0482">Metalloprotease</keyword>
<dbReference type="Proteomes" id="UP000033886">
    <property type="component" value="Unassembled WGS sequence"/>
</dbReference>
<dbReference type="SUPFAM" id="SSF53187">
    <property type="entry name" value="Zn-dependent exopeptidases"/>
    <property type="match status" value="1"/>
</dbReference>